<evidence type="ECO:0000313" key="3">
    <source>
        <dbReference type="Proteomes" id="UP000007491"/>
    </source>
</evidence>
<keyword evidence="1" id="KW-0472">Membrane</keyword>
<evidence type="ECO:0000256" key="1">
    <source>
        <dbReference type="SAM" id="Phobius"/>
    </source>
</evidence>
<dbReference type="STRING" id="1604.LAC30SC_01345"/>
<protein>
    <submittedName>
        <fullName evidence="2">Uncharacterized protein</fullName>
    </submittedName>
</protein>
<keyword evidence="1" id="KW-0812">Transmembrane</keyword>
<dbReference type="EMBL" id="CP002559">
    <property type="protein sequence ID" value="ADZ06461.1"/>
    <property type="molecule type" value="Genomic_DNA"/>
</dbReference>
<organism evidence="2 3">
    <name type="scientific">Lactobacillus amylovorus</name>
    <dbReference type="NCBI Taxonomy" id="1604"/>
    <lineage>
        <taxon>Bacteria</taxon>
        <taxon>Bacillati</taxon>
        <taxon>Bacillota</taxon>
        <taxon>Bacilli</taxon>
        <taxon>Lactobacillales</taxon>
        <taxon>Lactobacillaceae</taxon>
        <taxon>Lactobacillus</taxon>
    </lineage>
</organism>
<evidence type="ECO:0000313" key="2">
    <source>
        <dbReference type="EMBL" id="ADZ06461.1"/>
    </source>
</evidence>
<dbReference type="Proteomes" id="UP000007491">
    <property type="component" value="Chromosome"/>
</dbReference>
<dbReference type="RefSeq" id="WP_013641467.1">
    <property type="nucleotide sequence ID" value="NC_015214.1"/>
</dbReference>
<proteinExistence type="predicted"/>
<gene>
    <name evidence="2" type="ordered locus">LAC30SC_01345</name>
</gene>
<reference key="2">
    <citation type="submission" date="2011-02" db="EMBL/GenBank/DDBJ databases">
        <authorList>
            <person name="Roh H."/>
            <person name="Ko H.-J."/>
            <person name="Kim S.-H."/>
            <person name="Choi I.-G."/>
            <person name="Oh S."/>
        </authorList>
    </citation>
    <scope>NUCLEOTIDE SEQUENCE</scope>
    <source>
        <strain>30SC</strain>
    </source>
</reference>
<keyword evidence="1" id="KW-1133">Transmembrane helix</keyword>
<dbReference type="KEGG" id="lai:LAC30SC_01345"/>
<dbReference type="AlphaFoldDB" id="F0TIF4"/>
<sequence>MIFLTQQVDPYLRKFLENNQEVNSVYWLDYYFQSFIGFVLCGAFTIICILLTALVVTRIIKYWQADPVRSFEIQRWLKVKEKLETRTIESKVNRIIKGSTVRFNNNKVVIKVPTKFWWETFDNISCRHEVKRRLGTLEFKEFLSTHYHGYRFGDVVAKRNCYILVGEVY</sequence>
<feature type="transmembrane region" description="Helical" evidence="1">
    <location>
        <begin position="30"/>
        <end position="56"/>
    </location>
</feature>
<accession>F0TIF4</accession>
<dbReference type="HOGENOM" id="CLU_1576477_0_0_9"/>
<name>F0TIF4_LACAM</name>
<dbReference type="OrthoDB" id="2326719at2"/>
<reference evidence="2 3" key="1">
    <citation type="journal article" date="2011" name="J. Bacteriol.">
        <title>Complete genome sequencing of Lactobacillus acidophilus 30SC, isolated from swine intestine.</title>
        <authorList>
            <person name="Oh S."/>
            <person name="Roh H."/>
            <person name="Ko H.J."/>
            <person name="Kim S."/>
            <person name="Kim K.H."/>
            <person name="Lee S.E."/>
            <person name="Chang I.S."/>
            <person name="Kim S."/>
            <person name="Choi I.G."/>
        </authorList>
    </citation>
    <scope>NUCLEOTIDE SEQUENCE [LARGE SCALE GENOMIC DNA]</scope>
    <source>
        <strain evidence="2 3">30SC</strain>
    </source>
</reference>